<keyword evidence="8" id="KW-1185">Reference proteome</keyword>
<dbReference type="InterPro" id="IPR013087">
    <property type="entry name" value="Znf_C2H2_type"/>
</dbReference>
<evidence type="ECO:0000256" key="1">
    <source>
        <dbReference type="ARBA" id="ARBA00022723"/>
    </source>
</evidence>
<sequence>MSVICGICKAHPPKYKCPTCKLPYCSIACYKNHKATHDSGSVSQDTPAPPITPQAVQVPKPSRPGLSVEDVTKHPAFVDLLKRHPQLKAQLGSMYSRVRSRPPVDRPTNSYQAPRRDQEQSRQKKADEHVLQLMKWGRNSDTADGQAMKEFIELMASLQEQSQESNG</sequence>
<feature type="region of interest" description="Disordered" evidence="5">
    <location>
        <begin position="36"/>
        <end position="69"/>
    </location>
</feature>
<dbReference type="OrthoDB" id="18412at2759"/>
<protein>
    <recommendedName>
        <fullName evidence="6">HIT-type domain-containing protein</fullName>
    </recommendedName>
</protein>
<keyword evidence="1" id="KW-0479">Metal-binding</keyword>
<dbReference type="GO" id="GO:0005634">
    <property type="term" value="C:nucleus"/>
    <property type="evidence" value="ECO:0007669"/>
    <property type="project" value="TreeGrafter"/>
</dbReference>
<dbReference type="Proteomes" id="UP000799772">
    <property type="component" value="Unassembled WGS sequence"/>
</dbReference>
<feature type="region of interest" description="Disordered" evidence="5">
    <location>
        <begin position="91"/>
        <end position="128"/>
    </location>
</feature>
<dbReference type="SUPFAM" id="SSF144232">
    <property type="entry name" value="HIT/MYND zinc finger-like"/>
    <property type="match status" value="1"/>
</dbReference>
<dbReference type="AlphaFoldDB" id="A0A9P4I5S4"/>
<evidence type="ECO:0000256" key="2">
    <source>
        <dbReference type="ARBA" id="ARBA00022771"/>
    </source>
</evidence>
<feature type="compositionally biased region" description="Basic and acidic residues" evidence="5">
    <location>
        <begin position="114"/>
        <end position="128"/>
    </location>
</feature>
<dbReference type="GO" id="GO:0048254">
    <property type="term" value="P:snoRNA localization"/>
    <property type="evidence" value="ECO:0007669"/>
    <property type="project" value="TreeGrafter"/>
</dbReference>
<evidence type="ECO:0000259" key="6">
    <source>
        <dbReference type="PROSITE" id="PS51083"/>
    </source>
</evidence>
<dbReference type="InterPro" id="IPR007529">
    <property type="entry name" value="Znf_HIT"/>
</dbReference>
<dbReference type="PROSITE" id="PS00028">
    <property type="entry name" value="ZINC_FINGER_C2H2_1"/>
    <property type="match status" value="1"/>
</dbReference>
<feature type="domain" description="HIT-type" evidence="6">
    <location>
        <begin position="5"/>
        <end position="39"/>
    </location>
</feature>
<proteinExistence type="predicted"/>
<dbReference type="GO" id="GO:0000492">
    <property type="term" value="P:box C/D snoRNP assembly"/>
    <property type="evidence" value="ECO:0007669"/>
    <property type="project" value="TreeGrafter"/>
</dbReference>
<evidence type="ECO:0000313" key="7">
    <source>
        <dbReference type="EMBL" id="KAF2093210.1"/>
    </source>
</evidence>
<name>A0A9P4I5S4_9PEZI</name>
<evidence type="ECO:0000313" key="8">
    <source>
        <dbReference type="Proteomes" id="UP000799772"/>
    </source>
</evidence>
<gene>
    <name evidence="7" type="ORF">NA57DRAFT_81548</name>
</gene>
<dbReference type="Pfam" id="PF04438">
    <property type="entry name" value="zf-HIT"/>
    <property type="match status" value="1"/>
</dbReference>
<comment type="caution">
    <text evidence="7">The sequence shown here is derived from an EMBL/GenBank/DDBJ whole genome shotgun (WGS) entry which is preliminary data.</text>
</comment>
<dbReference type="PANTHER" id="PTHR13483:SF11">
    <property type="entry name" value="ZINC FINGER HIT DOMAIN-CONTAINING PROTEIN 3"/>
    <property type="match status" value="1"/>
</dbReference>
<dbReference type="CDD" id="cd23024">
    <property type="entry name" value="zf-HIT_ZNHIT2-3"/>
    <property type="match status" value="1"/>
</dbReference>
<reference evidence="7" key="1">
    <citation type="journal article" date="2020" name="Stud. Mycol.">
        <title>101 Dothideomycetes genomes: a test case for predicting lifestyles and emergence of pathogens.</title>
        <authorList>
            <person name="Haridas S."/>
            <person name="Albert R."/>
            <person name="Binder M."/>
            <person name="Bloem J."/>
            <person name="Labutti K."/>
            <person name="Salamov A."/>
            <person name="Andreopoulos B."/>
            <person name="Baker S."/>
            <person name="Barry K."/>
            <person name="Bills G."/>
            <person name="Bluhm B."/>
            <person name="Cannon C."/>
            <person name="Castanera R."/>
            <person name="Culley D."/>
            <person name="Daum C."/>
            <person name="Ezra D."/>
            <person name="Gonzalez J."/>
            <person name="Henrissat B."/>
            <person name="Kuo A."/>
            <person name="Liang C."/>
            <person name="Lipzen A."/>
            <person name="Lutzoni F."/>
            <person name="Magnuson J."/>
            <person name="Mondo S."/>
            <person name="Nolan M."/>
            <person name="Ohm R."/>
            <person name="Pangilinan J."/>
            <person name="Park H.-J."/>
            <person name="Ramirez L."/>
            <person name="Alfaro M."/>
            <person name="Sun H."/>
            <person name="Tritt A."/>
            <person name="Yoshinaga Y."/>
            <person name="Zwiers L.-H."/>
            <person name="Turgeon B."/>
            <person name="Goodwin S."/>
            <person name="Spatafora J."/>
            <person name="Crous P."/>
            <person name="Grigoriev I."/>
        </authorList>
    </citation>
    <scope>NUCLEOTIDE SEQUENCE</scope>
    <source>
        <strain evidence="7">CBS 133067</strain>
    </source>
</reference>
<evidence type="ECO:0000256" key="4">
    <source>
        <dbReference type="PROSITE-ProRule" id="PRU00453"/>
    </source>
</evidence>
<dbReference type="PROSITE" id="PS51083">
    <property type="entry name" value="ZF_HIT"/>
    <property type="match status" value="1"/>
</dbReference>
<dbReference type="GO" id="GO:0070761">
    <property type="term" value="C:pre-snoRNP complex"/>
    <property type="evidence" value="ECO:0007669"/>
    <property type="project" value="TreeGrafter"/>
</dbReference>
<evidence type="ECO:0000256" key="3">
    <source>
        <dbReference type="ARBA" id="ARBA00022833"/>
    </source>
</evidence>
<keyword evidence="3" id="KW-0862">Zinc</keyword>
<dbReference type="Gene3D" id="3.30.60.190">
    <property type="match status" value="1"/>
</dbReference>
<dbReference type="GO" id="GO:0008270">
    <property type="term" value="F:zinc ion binding"/>
    <property type="evidence" value="ECO:0007669"/>
    <property type="project" value="UniProtKB-UniRule"/>
</dbReference>
<evidence type="ECO:0000256" key="5">
    <source>
        <dbReference type="SAM" id="MobiDB-lite"/>
    </source>
</evidence>
<keyword evidence="2 4" id="KW-0863">Zinc-finger</keyword>
<accession>A0A9P4I5S4</accession>
<dbReference type="InterPro" id="IPR051639">
    <property type="entry name" value="BCD1"/>
</dbReference>
<dbReference type="EMBL" id="ML978139">
    <property type="protein sequence ID" value="KAF2093210.1"/>
    <property type="molecule type" value="Genomic_DNA"/>
</dbReference>
<dbReference type="GO" id="GO:0000463">
    <property type="term" value="P:maturation of LSU-rRNA from tricistronic rRNA transcript (SSU-rRNA, 5.8S rRNA, LSU-rRNA)"/>
    <property type="evidence" value="ECO:0007669"/>
    <property type="project" value="TreeGrafter"/>
</dbReference>
<organism evidence="7 8">
    <name type="scientific">Rhizodiscina lignyota</name>
    <dbReference type="NCBI Taxonomy" id="1504668"/>
    <lineage>
        <taxon>Eukaryota</taxon>
        <taxon>Fungi</taxon>
        <taxon>Dikarya</taxon>
        <taxon>Ascomycota</taxon>
        <taxon>Pezizomycotina</taxon>
        <taxon>Dothideomycetes</taxon>
        <taxon>Pleosporomycetidae</taxon>
        <taxon>Aulographales</taxon>
        <taxon>Rhizodiscinaceae</taxon>
        <taxon>Rhizodiscina</taxon>
    </lineage>
</organism>
<dbReference type="PANTHER" id="PTHR13483">
    <property type="entry name" value="BOX C_D SNORNA PROTEIN 1-RELATED"/>
    <property type="match status" value="1"/>
</dbReference>